<evidence type="ECO:0000256" key="3">
    <source>
        <dbReference type="SAM" id="MobiDB-lite"/>
    </source>
</evidence>
<dbReference type="GO" id="GO:0003682">
    <property type="term" value="F:chromatin binding"/>
    <property type="evidence" value="ECO:0007669"/>
    <property type="project" value="InterPro"/>
</dbReference>
<dbReference type="InterPro" id="IPR017884">
    <property type="entry name" value="SANT_dom"/>
</dbReference>
<dbReference type="InterPro" id="IPR001005">
    <property type="entry name" value="SANT/Myb"/>
</dbReference>
<accession>W8AKQ0</accession>
<dbReference type="GO" id="GO:0005634">
    <property type="term" value="C:nucleus"/>
    <property type="evidence" value="ECO:0007669"/>
    <property type="project" value="TreeGrafter"/>
</dbReference>
<dbReference type="CTD" id="109545"/>
<evidence type="ECO:0000313" key="5">
    <source>
        <dbReference type="EMBL" id="JAB89230.1"/>
    </source>
</evidence>
<evidence type="ECO:0000259" key="4">
    <source>
        <dbReference type="PROSITE" id="PS51293"/>
    </source>
</evidence>
<dbReference type="AlphaFoldDB" id="W8AKQ0"/>
<dbReference type="GeneID" id="101459189"/>
<dbReference type="InterPro" id="IPR055315">
    <property type="entry name" value="Cramped-like"/>
</dbReference>
<feature type="region of interest" description="Disordered" evidence="3">
    <location>
        <begin position="844"/>
        <end position="864"/>
    </location>
</feature>
<feature type="compositionally biased region" description="Basic and acidic residues" evidence="3">
    <location>
        <begin position="448"/>
        <end position="463"/>
    </location>
</feature>
<feature type="compositionally biased region" description="Polar residues" evidence="3">
    <location>
        <begin position="140"/>
        <end position="149"/>
    </location>
</feature>
<feature type="region of interest" description="Disordered" evidence="3">
    <location>
        <begin position="556"/>
        <end position="580"/>
    </location>
</feature>
<sequence>MSANALDDEENQTSLSITTTTVLPGQEIIETVEPVDYNESEIGIIVQHTPITPNNGKGVAGGKNTSERKISGATAPNNDEKLRAELDAEVSELLGSVIMHNCTGTRVSARVIKKMKQDQTRPLTPPNEREPTKRDEKTIQKTPSQLRSNKSTWTNLERNHFFDALNEFGKDFEALGNYINTKLKRRSSADNAFKTKDQVRQHYYQTYHKICKYIKFSDEVKKPAQELYALVNYGEMRRKLQFVTDKHFMKLRTLVYQGQITIRCKGKNLRIKTPSCKALRRLNQLDDSLEDIRLPTKIEVVVSPANMEAFGRVQTVAQNPRVRTTVPLHKKLVNFIKTFQIKWRSAEQKLAEEEMKLFPTSIAPMPAQHSPDCNGLQSTDTAAERIPSFQDPEMCFLPKPGVPIHRPLLSITEYLGSGNICLAAYEERMGVKVRGETFFQERAVSKRPRTDSGSEKRSPDAKKNKQFNSPPHEKGDNDSIVADELLKDELGILLDHELTLGKCESSSDELSDELQDILNAEVDVMLKDGSENSQEDVKAPALTASDLAYANTQNSIQNQNPASKEARIRRQVNARGTGRASAPNFKPLISETIVRRIRKGWTLSTAADITIGDLYVVLGQDSKLELEYYWTDRQQQQPPNMNVTTNNSSISNTNNISGCVALAGGAVAMESMTQSDTKVFMQKQNGMPYNPSECDDPDFLKALSTSSVGNKLKHLLLIANLSERMRKRQCSCGHTCDRNVAKTRLERNIATKTYVSTKTFATNNTNDNSNVFRQPVVPIRRPLFNMDSVKQVNTMSRQKQSIRQVLVQRMLLPGSGTANKSYDVLNVSNVDNTAKLSENANEIVQNSYTESQGKKEDNLSTANNTEESTVYALTNQQTSIGNSTANFNSTANDCTDVNDAVESLSEPPQLDNNPTPSMTHQMTDGALSKVNNADLMQIFASAAADDANNTDISLSSSFPDSAFDECTNTSSFNGMTPTHLLRESTSNSRWLEENINDFSLTSLLGHLDEINASRDILDPSSNLSVISESSVDYMHKFQEITALMQSQDKD</sequence>
<dbReference type="GO" id="GO:0003677">
    <property type="term" value="F:DNA binding"/>
    <property type="evidence" value="ECO:0007669"/>
    <property type="project" value="UniProtKB-KW"/>
</dbReference>
<feature type="region of interest" description="Disordered" evidence="3">
    <location>
        <begin position="114"/>
        <end position="149"/>
    </location>
</feature>
<gene>
    <name evidence="5" type="primary">CRM</name>
</gene>
<dbReference type="PROSITE" id="PS51293">
    <property type="entry name" value="SANT"/>
    <property type="match status" value="1"/>
</dbReference>
<dbReference type="GO" id="GO:0007389">
    <property type="term" value="P:pattern specification process"/>
    <property type="evidence" value="ECO:0007669"/>
    <property type="project" value="TreeGrafter"/>
</dbReference>
<feature type="domain" description="SANT" evidence="4">
    <location>
        <begin position="148"/>
        <end position="211"/>
    </location>
</feature>
<feature type="region of interest" description="Disordered" evidence="3">
    <location>
        <begin position="49"/>
        <end position="77"/>
    </location>
</feature>
<reference evidence="5" key="1">
    <citation type="submission" date="2013-07" db="EMBL/GenBank/DDBJ databases">
        <authorList>
            <person name="Geib S."/>
        </authorList>
    </citation>
    <scope>NUCLEOTIDE SEQUENCE</scope>
</reference>
<dbReference type="KEGG" id="ccat:101459189"/>
<organism evidence="5">
    <name type="scientific">Ceratitis capitata</name>
    <name type="common">Mediterranean fruit fly</name>
    <name type="synonym">Tephritis capitata</name>
    <dbReference type="NCBI Taxonomy" id="7213"/>
    <lineage>
        <taxon>Eukaryota</taxon>
        <taxon>Metazoa</taxon>
        <taxon>Ecdysozoa</taxon>
        <taxon>Arthropoda</taxon>
        <taxon>Hexapoda</taxon>
        <taxon>Insecta</taxon>
        <taxon>Pterygota</taxon>
        <taxon>Neoptera</taxon>
        <taxon>Endopterygota</taxon>
        <taxon>Diptera</taxon>
        <taxon>Brachycera</taxon>
        <taxon>Muscomorpha</taxon>
        <taxon>Tephritoidea</taxon>
        <taxon>Tephritidae</taxon>
        <taxon>Ceratitis</taxon>
        <taxon>Ceratitis</taxon>
    </lineage>
</organism>
<feature type="region of interest" description="Disordered" evidence="3">
    <location>
        <begin position="443"/>
        <end position="478"/>
    </location>
</feature>
<dbReference type="EMBL" id="GAMC01017325">
    <property type="protein sequence ID" value="JAB89230.1"/>
    <property type="molecule type" value="mRNA"/>
</dbReference>
<name>W8AKQ0_CERCA</name>
<keyword evidence="2" id="KW-0539">Nucleus</keyword>
<dbReference type="PANTHER" id="PTHR21677">
    <property type="entry name" value="CRAMPED PROTEIN"/>
    <property type="match status" value="1"/>
</dbReference>
<evidence type="ECO:0000256" key="2">
    <source>
        <dbReference type="ARBA" id="ARBA00023242"/>
    </source>
</evidence>
<protein>
    <submittedName>
        <fullName evidence="5">Protein cramped</fullName>
    </submittedName>
</protein>
<evidence type="ECO:0000256" key="1">
    <source>
        <dbReference type="ARBA" id="ARBA00023125"/>
    </source>
</evidence>
<reference evidence="5" key="2">
    <citation type="journal article" date="2014" name="BMC Genomics">
        <title>A genomic perspective to assessing quality of mass-reared SIT flies used in Mediterranean fruit fly (Ceratitis capitata) eradication in California.</title>
        <authorList>
            <person name="Calla B."/>
            <person name="Hall B."/>
            <person name="Hou S."/>
            <person name="Geib S.M."/>
        </authorList>
    </citation>
    <scope>NUCLEOTIDE SEQUENCE</scope>
</reference>
<dbReference type="OrthoDB" id="515799at2759"/>
<feature type="compositionally biased region" description="Basic and acidic residues" evidence="3">
    <location>
        <begin position="127"/>
        <end position="139"/>
    </location>
</feature>
<dbReference type="SMART" id="SM00717">
    <property type="entry name" value="SANT"/>
    <property type="match status" value="1"/>
</dbReference>
<dbReference type="PANTHER" id="PTHR21677:SF1">
    <property type="entry name" value="PROTEIN CRAMPED-LIKE"/>
    <property type="match status" value="1"/>
</dbReference>
<proteinExistence type="evidence at transcript level"/>
<keyword evidence="1" id="KW-0238">DNA-binding</keyword>